<accession>A0A0F9G0I9</accession>
<evidence type="ECO:0000313" key="1">
    <source>
        <dbReference type="EMBL" id="KKL63105.1"/>
    </source>
</evidence>
<sequence>MSLRPHQLPDGRCSRCMHFDQGAWRDHVCVQTWDDGEAYGRLQAEGAGGDKVTIRSEVDTLEGIREFLAIPGLVRIPLQLDYAQVAQLMSLVDKGKPRDAG</sequence>
<name>A0A0F9G0I9_9ZZZZ</name>
<dbReference type="EMBL" id="LAZR01028279">
    <property type="protein sequence ID" value="KKL63105.1"/>
    <property type="molecule type" value="Genomic_DNA"/>
</dbReference>
<organism evidence="1">
    <name type="scientific">marine sediment metagenome</name>
    <dbReference type="NCBI Taxonomy" id="412755"/>
    <lineage>
        <taxon>unclassified sequences</taxon>
        <taxon>metagenomes</taxon>
        <taxon>ecological metagenomes</taxon>
    </lineage>
</organism>
<comment type="caution">
    <text evidence="1">The sequence shown here is derived from an EMBL/GenBank/DDBJ whole genome shotgun (WGS) entry which is preliminary data.</text>
</comment>
<protein>
    <submittedName>
        <fullName evidence="1">Uncharacterized protein</fullName>
    </submittedName>
</protein>
<proteinExistence type="predicted"/>
<gene>
    <name evidence="1" type="ORF">LCGC14_2178450</name>
</gene>
<reference evidence="1" key="1">
    <citation type="journal article" date="2015" name="Nature">
        <title>Complex archaea that bridge the gap between prokaryotes and eukaryotes.</title>
        <authorList>
            <person name="Spang A."/>
            <person name="Saw J.H."/>
            <person name="Jorgensen S.L."/>
            <person name="Zaremba-Niedzwiedzka K."/>
            <person name="Martijn J."/>
            <person name="Lind A.E."/>
            <person name="van Eijk R."/>
            <person name="Schleper C."/>
            <person name="Guy L."/>
            <person name="Ettema T.J."/>
        </authorList>
    </citation>
    <scope>NUCLEOTIDE SEQUENCE</scope>
</reference>
<dbReference type="AlphaFoldDB" id="A0A0F9G0I9"/>